<proteinExistence type="predicted"/>
<evidence type="ECO:0000256" key="9">
    <source>
        <dbReference type="SAM" id="Phobius"/>
    </source>
</evidence>
<dbReference type="GO" id="GO:0019722">
    <property type="term" value="P:calcium-mediated signaling"/>
    <property type="evidence" value="ECO:0007669"/>
    <property type="project" value="TreeGrafter"/>
</dbReference>
<feature type="transmembrane region" description="Helical" evidence="9">
    <location>
        <begin position="58"/>
        <end position="82"/>
    </location>
</feature>
<feature type="transmembrane region" description="Helical" evidence="9">
    <location>
        <begin position="219"/>
        <end position="243"/>
    </location>
</feature>
<reference evidence="11" key="2">
    <citation type="submission" date="2025-09" db="UniProtKB">
        <authorList>
            <consortium name="Ensembl"/>
        </authorList>
    </citation>
    <scope>IDENTIFICATION</scope>
</reference>
<sequence length="387" mass="43169">KSPSHLGHQTGFCRCRSLRKHNLTKRRSMDQPDSTVATSNFSSPGLEPHSSWVSIRRASAVVLSLCFVPGVPGNIAVIILRPNWEHMSRLSQSLMLNLAVSDLLCLLTLPLVIDALLYGWRFNLVSCKLLAYVVYCSIYSSQLTVTGLSIQRYLLVVHQQDCQQVQKRLVLVLLWLVAFILSTPHLVVQQLVPKQQWTDCRPQYSSDAQWMAVLMTETIWMVVLMTETMVGCVSFFIIVFSYIRIHKKVNQAAFFNNPQTTRLVTSIIVSFVVLWVPYFTNNVLGIAAICLGHEGLMKFYNNFWNIVAAVTFVNRCLNPLLYPADCDWVKHPALPLDGSPAEVPTGTEKTGPGSALVGCFYPVYSSLGGSATGTKTAVDRLSTSVFF</sequence>
<evidence type="ECO:0000313" key="11">
    <source>
        <dbReference type="Ensembl" id="ENSKMAP00000019538.1"/>
    </source>
</evidence>
<evidence type="ECO:0000259" key="10">
    <source>
        <dbReference type="PROSITE" id="PS50262"/>
    </source>
</evidence>
<dbReference type="PANTHER" id="PTHR10489:SF946">
    <property type="entry name" value="LEUKOTRIENE B4 RECEPTOR 1-LIKE"/>
    <property type="match status" value="1"/>
</dbReference>
<evidence type="ECO:0000256" key="3">
    <source>
        <dbReference type="ARBA" id="ARBA00022989"/>
    </source>
</evidence>
<evidence type="ECO:0000256" key="1">
    <source>
        <dbReference type="ARBA" id="ARBA00004370"/>
    </source>
</evidence>
<comment type="subcellular location">
    <subcellularLocation>
        <location evidence="1">Membrane</location>
    </subcellularLocation>
</comment>
<accession>A0A3Q3ARK2</accession>
<dbReference type="GO" id="GO:0019957">
    <property type="term" value="F:C-C chemokine binding"/>
    <property type="evidence" value="ECO:0007669"/>
    <property type="project" value="TreeGrafter"/>
</dbReference>
<evidence type="ECO:0000313" key="12">
    <source>
        <dbReference type="Proteomes" id="UP000264800"/>
    </source>
</evidence>
<dbReference type="InterPro" id="IPR000276">
    <property type="entry name" value="GPCR_Rhodpsn"/>
</dbReference>
<keyword evidence="6" id="KW-0675">Receptor</keyword>
<evidence type="ECO:0000256" key="4">
    <source>
        <dbReference type="ARBA" id="ARBA00023040"/>
    </source>
</evidence>
<name>A0A3Q3ARK2_KRYMA</name>
<protein>
    <recommendedName>
        <fullName evidence="10">G-protein coupled receptors family 1 profile domain-containing protein</fullName>
    </recommendedName>
</protein>
<dbReference type="SUPFAM" id="SSF81321">
    <property type="entry name" value="Family A G protein-coupled receptor-like"/>
    <property type="match status" value="1"/>
</dbReference>
<dbReference type="Ensembl" id="ENSKMAT00000019803.1">
    <property type="protein sequence ID" value="ENSKMAP00000019538.1"/>
    <property type="gene ID" value="ENSKMAG00000014522.1"/>
</dbReference>
<keyword evidence="7" id="KW-0807">Transducer</keyword>
<evidence type="ECO:0000256" key="6">
    <source>
        <dbReference type="ARBA" id="ARBA00023170"/>
    </source>
</evidence>
<keyword evidence="12" id="KW-1185">Reference proteome</keyword>
<feature type="transmembrane region" description="Helical" evidence="9">
    <location>
        <begin position="169"/>
        <end position="188"/>
    </location>
</feature>
<dbReference type="GO" id="GO:0009897">
    <property type="term" value="C:external side of plasma membrane"/>
    <property type="evidence" value="ECO:0007669"/>
    <property type="project" value="TreeGrafter"/>
</dbReference>
<dbReference type="GeneTree" id="ENSGT00950000182966"/>
<dbReference type="PROSITE" id="PS50262">
    <property type="entry name" value="G_PROTEIN_RECEP_F1_2"/>
    <property type="match status" value="1"/>
</dbReference>
<dbReference type="GO" id="GO:0060326">
    <property type="term" value="P:cell chemotaxis"/>
    <property type="evidence" value="ECO:0007669"/>
    <property type="project" value="TreeGrafter"/>
</dbReference>
<dbReference type="PANTHER" id="PTHR10489">
    <property type="entry name" value="CELL ADHESION MOLECULE"/>
    <property type="match status" value="1"/>
</dbReference>
<feature type="transmembrane region" description="Helical" evidence="9">
    <location>
        <begin position="129"/>
        <end position="148"/>
    </location>
</feature>
<dbReference type="InterPro" id="IPR017452">
    <property type="entry name" value="GPCR_Rhodpsn_7TM"/>
</dbReference>
<feature type="region of interest" description="Disordered" evidence="8">
    <location>
        <begin position="24"/>
        <end position="47"/>
    </location>
</feature>
<organism evidence="11 12">
    <name type="scientific">Kryptolebias marmoratus</name>
    <name type="common">Mangrove killifish</name>
    <name type="synonym">Rivulus marmoratus</name>
    <dbReference type="NCBI Taxonomy" id="37003"/>
    <lineage>
        <taxon>Eukaryota</taxon>
        <taxon>Metazoa</taxon>
        <taxon>Chordata</taxon>
        <taxon>Craniata</taxon>
        <taxon>Vertebrata</taxon>
        <taxon>Euteleostomi</taxon>
        <taxon>Actinopterygii</taxon>
        <taxon>Neopterygii</taxon>
        <taxon>Teleostei</taxon>
        <taxon>Neoteleostei</taxon>
        <taxon>Acanthomorphata</taxon>
        <taxon>Ovalentaria</taxon>
        <taxon>Atherinomorphae</taxon>
        <taxon>Cyprinodontiformes</taxon>
        <taxon>Rivulidae</taxon>
        <taxon>Kryptolebias</taxon>
    </lineage>
</organism>
<evidence type="ECO:0000256" key="8">
    <source>
        <dbReference type="SAM" id="MobiDB-lite"/>
    </source>
</evidence>
<evidence type="ECO:0000256" key="7">
    <source>
        <dbReference type="ARBA" id="ARBA00023224"/>
    </source>
</evidence>
<evidence type="ECO:0000256" key="2">
    <source>
        <dbReference type="ARBA" id="ARBA00022692"/>
    </source>
</evidence>
<dbReference type="Gene3D" id="1.20.1070.10">
    <property type="entry name" value="Rhodopsin 7-helix transmembrane proteins"/>
    <property type="match status" value="1"/>
</dbReference>
<feature type="domain" description="G-protein coupled receptors family 1 profile" evidence="10">
    <location>
        <begin position="73"/>
        <end position="322"/>
    </location>
</feature>
<reference evidence="11" key="1">
    <citation type="submission" date="2025-08" db="UniProtKB">
        <authorList>
            <consortium name="Ensembl"/>
        </authorList>
    </citation>
    <scope>IDENTIFICATION</scope>
</reference>
<dbReference type="PRINTS" id="PR00237">
    <property type="entry name" value="GPCRRHODOPSN"/>
</dbReference>
<dbReference type="Proteomes" id="UP000264800">
    <property type="component" value="Unplaced"/>
</dbReference>
<dbReference type="GO" id="GO:0016493">
    <property type="term" value="F:C-C chemokine receptor activity"/>
    <property type="evidence" value="ECO:0007669"/>
    <property type="project" value="TreeGrafter"/>
</dbReference>
<keyword evidence="4" id="KW-0297">G-protein coupled receptor</keyword>
<dbReference type="Pfam" id="PF00001">
    <property type="entry name" value="7tm_1"/>
    <property type="match status" value="1"/>
</dbReference>
<dbReference type="GO" id="GO:0007204">
    <property type="term" value="P:positive regulation of cytosolic calcium ion concentration"/>
    <property type="evidence" value="ECO:0007669"/>
    <property type="project" value="TreeGrafter"/>
</dbReference>
<keyword evidence="3 9" id="KW-1133">Transmembrane helix</keyword>
<keyword evidence="2 9" id="KW-0812">Transmembrane</keyword>
<evidence type="ECO:0000256" key="5">
    <source>
        <dbReference type="ARBA" id="ARBA00023136"/>
    </source>
</evidence>
<feature type="transmembrane region" description="Helical" evidence="9">
    <location>
        <begin position="263"/>
        <end position="280"/>
    </location>
</feature>
<keyword evidence="5 9" id="KW-0472">Membrane</keyword>
<dbReference type="GO" id="GO:0006955">
    <property type="term" value="P:immune response"/>
    <property type="evidence" value="ECO:0007669"/>
    <property type="project" value="TreeGrafter"/>
</dbReference>
<dbReference type="AlphaFoldDB" id="A0A3Q3ARK2"/>
<feature type="compositionally biased region" description="Polar residues" evidence="8">
    <location>
        <begin position="31"/>
        <end position="43"/>
    </location>
</feature>
<dbReference type="InterPro" id="IPR050119">
    <property type="entry name" value="CCR1-9-like"/>
</dbReference>
<feature type="transmembrane region" description="Helical" evidence="9">
    <location>
        <begin position="94"/>
        <end position="117"/>
    </location>
</feature>